<organism evidence="1 2">
    <name type="scientific">Halomonas hydrothermalis</name>
    <dbReference type="NCBI Taxonomy" id="115561"/>
    <lineage>
        <taxon>Bacteria</taxon>
        <taxon>Pseudomonadati</taxon>
        <taxon>Pseudomonadota</taxon>
        <taxon>Gammaproteobacteria</taxon>
        <taxon>Oceanospirillales</taxon>
        <taxon>Halomonadaceae</taxon>
        <taxon>Halomonas</taxon>
    </lineage>
</organism>
<dbReference type="RefSeq" id="WP_172422142.1">
    <property type="nucleotide sequence ID" value="NZ_AP022843.1"/>
</dbReference>
<accession>A0A6F8U8A1</accession>
<reference evidence="1 2" key="1">
    <citation type="submission" date="2020-03" db="EMBL/GenBank/DDBJ databases">
        <title>Complete Genome Sequence of Halomonas hydrothermalis Strain Slthf2, Halophilic Bacterium Isolated from Deep-Sea Hydrothermal-Vent Environments.</title>
        <authorList>
            <person name="Takeyama N."/>
            <person name="Huang M."/>
            <person name="Sato K."/>
            <person name="Galipon J."/>
            <person name="Arakawa K."/>
        </authorList>
    </citation>
    <scope>NUCLEOTIDE SEQUENCE [LARGE SCALE GENOMIC DNA]</scope>
    <source>
        <strain evidence="1 2">Slthf2</strain>
    </source>
</reference>
<dbReference type="AlphaFoldDB" id="A0A6F8U8A1"/>
<sequence length="124" mass="14091">MTSEQRQLRQTLIFLRTSFEAVQHSIAGRLDDPLPCWLDTSMLSLLSRELTRSSQQAKPLFAPPVTEQIFIASQQCDLLLKQCPGVLSSAVCHRQLSAIMLALTNAIEQINTPAKRRWPWMKRS</sequence>
<evidence type="ECO:0000313" key="1">
    <source>
        <dbReference type="EMBL" id="BCB09394.1"/>
    </source>
</evidence>
<protein>
    <submittedName>
        <fullName evidence="1">Uncharacterized protein</fullName>
    </submittedName>
</protein>
<evidence type="ECO:0000313" key="2">
    <source>
        <dbReference type="Proteomes" id="UP000502259"/>
    </source>
</evidence>
<keyword evidence="2" id="KW-1185">Reference proteome</keyword>
<gene>
    <name evidence="1" type="ORF">HHSLTHF2_32840</name>
</gene>
<proteinExistence type="predicted"/>
<dbReference type="EMBL" id="AP022843">
    <property type="protein sequence ID" value="BCB09394.1"/>
    <property type="molecule type" value="Genomic_DNA"/>
</dbReference>
<name>A0A6F8U8A1_9GAMM</name>
<dbReference type="Proteomes" id="UP000502259">
    <property type="component" value="Chromosome"/>
</dbReference>